<protein>
    <submittedName>
        <fullName evidence="1">Uncharacterized protein</fullName>
    </submittedName>
</protein>
<evidence type="ECO:0000313" key="2">
    <source>
        <dbReference type="Proteomes" id="UP001203338"/>
    </source>
</evidence>
<sequence>MPKKRDLARKATHGMLVTLEETSKGNLSLVLDTVEKEEGSDSAQWTVDRNFTEHEYPSEMIEGFQLTRRELAEIGETLMIWLLSKDGRLND</sequence>
<dbReference type="RefSeq" id="WP_249697959.1">
    <property type="nucleotide sequence ID" value="NZ_JAMFLX010000004.1"/>
</dbReference>
<proteinExistence type="predicted"/>
<reference evidence="1 2" key="1">
    <citation type="submission" date="2022-05" db="EMBL/GenBank/DDBJ databases">
        <authorList>
            <person name="Park J.-S."/>
        </authorList>
    </citation>
    <scope>NUCLEOTIDE SEQUENCE [LARGE SCALE GENOMIC DNA]</scope>
    <source>
        <strain evidence="1 2">2012CJ34-2</strain>
    </source>
</reference>
<organism evidence="1 2">
    <name type="scientific">Parendozoicomonas callyspongiae</name>
    <dbReference type="NCBI Taxonomy" id="2942213"/>
    <lineage>
        <taxon>Bacteria</taxon>
        <taxon>Pseudomonadati</taxon>
        <taxon>Pseudomonadota</taxon>
        <taxon>Gammaproteobacteria</taxon>
        <taxon>Oceanospirillales</taxon>
        <taxon>Endozoicomonadaceae</taxon>
        <taxon>Parendozoicomonas</taxon>
    </lineage>
</organism>
<name>A0ABT0PCI1_9GAMM</name>
<evidence type="ECO:0000313" key="1">
    <source>
        <dbReference type="EMBL" id="MCL6269090.1"/>
    </source>
</evidence>
<gene>
    <name evidence="1" type="ORF">M3P05_03925</name>
</gene>
<dbReference type="Proteomes" id="UP001203338">
    <property type="component" value="Unassembled WGS sequence"/>
</dbReference>
<dbReference type="EMBL" id="JAMFLX010000004">
    <property type="protein sequence ID" value="MCL6269090.1"/>
    <property type="molecule type" value="Genomic_DNA"/>
</dbReference>
<keyword evidence="2" id="KW-1185">Reference proteome</keyword>
<comment type="caution">
    <text evidence="1">The sequence shown here is derived from an EMBL/GenBank/DDBJ whole genome shotgun (WGS) entry which is preliminary data.</text>
</comment>
<accession>A0ABT0PCI1</accession>